<dbReference type="Proteomes" id="UP001216390">
    <property type="component" value="Chromosome"/>
</dbReference>
<keyword evidence="1" id="KW-0560">Oxidoreductase</keyword>
<reference evidence="3" key="1">
    <citation type="submission" date="2023-01" db="EMBL/GenBank/DDBJ databases">
        <title>The diversity of Class Acidimicrobiia in South China Sea sediment environments and the proposal of Iamia marina sp. nov., a novel species of the genus Iamia.</title>
        <authorList>
            <person name="He Y."/>
            <person name="Tian X."/>
        </authorList>
    </citation>
    <scope>NUCLEOTIDE SEQUENCE</scope>
    <source>
        <strain evidence="3">DSM 19957</strain>
    </source>
</reference>
<dbReference type="GO" id="GO:0042602">
    <property type="term" value="F:riboflavin reductase (NADPH) activity"/>
    <property type="evidence" value="ECO:0007669"/>
    <property type="project" value="TreeGrafter"/>
</dbReference>
<protein>
    <submittedName>
        <fullName evidence="3">Flavin reductase family protein</fullName>
    </submittedName>
</protein>
<dbReference type="AlphaFoldDB" id="A0AAE9YB31"/>
<name>A0AAE9YB31_9ACTN</name>
<organism evidence="3 4">
    <name type="scientific">Iamia majanohamensis</name>
    <dbReference type="NCBI Taxonomy" id="467976"/>
    <lineage>
        <taxon>Bacteria</taxon>
        <taxon>Bacillati</taxon>
        <taxon>Actinomycetota</taxon>
        <taxon>Acidimicrobiia</taxon>
        <taxon>Acidimicrobiales</taxon>
        <taxon>Iamiaceae</taxon>
        <taxon>Iamia</taxon>
    </lineage>
</organism>
<dbReference type="SMART" id="SM00903">
    <property type="entry name" value="Flavin_Reduct"/>
    <property type="match status" value="1"/>
</dbReference>
<gene>
    <name evidence="3" type="ORF">PO878_10570</name>
</gene>
<dbReference type="Pfam" id="PF01613">
    <property type="entry name" value="Flavin_Reduct"/>
    <property type="match status" value="1"/>
</dbReference>
<dbReference type="GO" id="GO:0010181">
    <property type="term" value="F:FMN binding"/>
    <property type="evidence" value="ECO:0007669"/>
    <property type="project" value="InterPro"/>
</dbReference>
<feature type="domain" description="Flavin reductase like" evidence="2">
    <location>
        <begin position="19"/>
        <end position="169"/>
    </location>
</feature>
<dbReference type="EMBL" id="CP116942">
    <property type="protein sequence ID" value="WCO69166.1"/>
    <property type="molecule type" value="Genomic_DNA"/>
</dbReference>
<dbReference type="InterPro" id="IPR002563">
    <property type="entry name" value="Flavin_Rdtase-like_dom"/>
</dbReference>
<dbReference type="InterPro" id="IPR012349">
    <property type="entry name" value="Split_barrel_FMN-bd"/>
</dbReference>
<dbReference type="PANTHER" id="PTHR30466:SF1">
    <property type="entry name" value="FMN REDUCTASE (NADH) RUTF"/>
    <property type="match status" value="1"/>
</dbReference>
<evidence type="ECO:0000313" key="4">
    <source>
        <dbReference type="Proteomes" id="UP001216390"/>
    </source>
</evidence>
<dbReference type="InterPro" id="IPR050268">
    <property type="entry name" value="NADH-dep_flavin_reductase"/>
</dbReference>
<evidence type="ECO:0000259" key="2">
    <source>
        <dbReference type="SMART" id="SM00903"/>
    </source>
</evidence>
<dbReference type="Gene3D" id="2.30.110.10">
    <property type="entry name" value="Electron Transport, Fmn-binding Protein, Chain A"/>
    <property type="match status" value="1"/>
</dbReference>
<proteinExistence type="predicted"/>
<sequence length="171" mass="19163">MSDTDEDREDYDKLRRRVLWSFPYGLYVLGSRDGDRRNGMTINWVTQVSFDPKLVAVGIEKTAFTHELVEAGQAFSLNTIARDDRAIVRKFTKPVEVDTEAMTLNGFPFHDGATGSPILDQAPAYVDCEVRQAVDCGGHTLFIGEVVDADFQADEDTEVLRMEDTRMSYGG</sequence>
<dbReference type="KEGG" id="ima:PO878_10570"/>
<evidence type="ECO:0000256" key="1">
    <source>
        <dbReference type="ARBA" id="ARBA00023002"/>
    </source>
</evidence>
<dbReference type="RefSeq" id="WP_272738679.1">
    <property type="nucleotide sequence ID" value="NZ_CP116942.1"/>
</dbReference>
<accession>A0AAE9YB31</accession>
<dbReference type="SUPFAM" id="SSF50475">
    <property type="entry name" value="FMN-binding split barrel"/>
    <property type="match status" value="1"/>
</dbReference>
<keyword evidence="4" id="KW-1185">Reference proteome</keyword>
<dbReference type="PANTHER" id="PTHR30466">
    <property type="entry name" value="FLAVIN REDUCTASE"/>
    <property type="match status" value="1"/>
</dbReference>
<evidence type="ECO:0000313" key="3">
    <source>
        <dbReference type="EMBL" id="WCO69166.1"/>
    </source>
</evidence>